<dbReference type="SUPFAM" id="SSF53067">
    <property type="entry name" value="Actin-like ATPase domain"/>
    <property type="match status" value="2"/>
</dbReference>
<feature type="domain" description="SHS2" evidence="8">
    <location>
        <begin position="6"/>
        <end position="194"/>
    </location>
</feature>
<dbReference type="EMBL" id="VOSC01000030">
    <property type="protein sequence ID" value="TXE07251.1"/>
    <property type="molecule type" value="Genomic_DNA"/>
</dbReference>
<dbReference type="PANTHER" id="PTHR32432:SF4">
    <property type="entry name" value="CELL DIVISION PROTEIN FTSA"/>
    <property type="match status" value="1"/>
</dbReference>
<organism evidence="9 10">
    <name type="scientific">Seonamhaeicola algicola</name>
    <dbReference type="NCBI Taxonomy" id="1719036"/>
    <lineage>
        <taxon>Bacteria</taxon>
        <taxon>Pseudomonadati</taxon>
        <taxon>Bacteroidota</taxon>
        <taxon>Flavobacteriia</taxon>
        <taxon>Flavobacteriales</taxon>
        <taxon>Flavobacteriaceae</taxon>
    </lineage>
</organism>
<evidence type="ECO:0000256" key="7">
    <source>
        <dbReference type="SAM" id="MobiDB-lite"/>
    </source>
</evidence>
<sequence>MEHNLAVGLDIGTTKIVAMIGRKNDYGKLEILGIGRSKSLGVHRGVVNNITQTIQSIQQAVQEAEAAANMKITDVTVGIAGQHIRSLQHSDYITRPDSETVIDDDDIDRLINQVHKLVMLPGEEIIHVLPQEYKVDGQAEIKEPIGMYGGRLEANFHVVVGQVSSIRNIGRCVKSSGLSLEGITLEPLASANAVLSQEEKEAGVALIDIGGGTTDLAIFRDGIIRHTAVIPFGGNVITEDIKEGCSIIEKQAELLKIKFGSAWPGENKDNEIVSIPGLRGREPKEITLKNLSKIIHARVVEIIEQVYVEIKNYGHEEQKKKLIAGIVLTGGGSQLKHLKQLVEYITGMDTRIGYPNEHLAGDSDEDITSPLFATAVGLVLDGLKRQQRKKVETETITETEVEEEEADTTEENVNNIVEEPKKERKSFLDKLTERVKDFLDNAE</sequence>
<reference evidence="10" key="1">
    <citation type="submission" date="2019-08" db="EMBL/GenBank/DDBJ databases">
        <title>Seonamhaeicola sediminis sp. nov., isolated from marine sediment.</title>
        <authorList>
            <person name="Cao W.R."/>
        </authorList>
    </citation>
    <scope>NUCLEOTIDE SEQUENCE [LARGE SCALE GENOMIC DNA]</scope>
    <source>
        <strain evidence="10">Gy8</strain>
    </source>
</reference>
<dbReference type="Gene3D" id="3.30.420.40">
    <property type="match status" value="2"/>
</dbReference>
<evidence type="ECO:0000313" key="9">
    <source>
        <dbReference type="EMBL" id="TXE07251.1"/>
    </source>
</evidence>
<dbReference type="InterPro" id="IPR003494">
    <property type="entry name" value="SHS2_FtsA"/>
</dbReference>
<dbReference type="AlphaFoldDB" id="A0A5C7AFP5"/>
<evidence type="ECO:0000256" key="2">
    <source>
        <dbReference type="ARBA" id="ARBA00022618"/>
    </source>
</evidence>
<proteinExistence type="inferred from homology"/>
<keyword evidence="4 5" id="KW-0131">Cell cycle</keyword>
<feature type="compositionally biased region" description="Acidic residues" evidence="7">
    <location>
        <begin position="395"/>
        <end position="410"/>
    </location>
</feature>
<comment type="function">
    <text evidence="5 6">Cell division protein that is involved in the assembly of the Z ring. May serve as a membrane anchor for the Z ring.</text>
</comment>
<dbReference type="NCBIfam" id="TIGR01174">
    <property type="entry name" value="ftsA"/>
    <property type="match status" value="1"/>
</dbReference>
<keyword evidence="1 5" id="KW-1003">Cell membrane</keyword>
<accession>A0A5C7AFP5</accession>
<evidence type="ECO:0000259" key="8">
    <source>
        <dbReference type="SMART" id="SM00842"/>
    </source>
</evidence>
<evidence type="ECO:0000256" key="3">
    <source>
        <dbReference type="ARBA" id="ARBA00023136"/>
    </source>
</evidence>
<comment type="caution">
    <text evidence="9">The sequence shown here is derived from an EMBL/GenBank/DDBJ whole genome shotgun (WGS) entry which is preliminary data.</text>
</comment>
<evidence type="ECO:0000256" key="6">
    <source>
        <dbReference type="PIRNR" id="PIRNR003101"/>
    </source>
</evidence>
<evidence type="ECO:0000256" key="5">
    <source>
        <dbReference type="HAMAP-Rule" id="MF_02033"/>
    </source>
</evidence>
<evidence type="ECO:0000313" key="10">
    <source>
        <dbReference type="Proteomes" id="UP000321790"/>
    </source>
</evidence>
<dbReference type="Pfam" id="PF02491">
    <property type="entry name" value="SHS2_FTSA"/>
    <property type="match status" value="1"/>
</dbReference>
<dbReference type="HAMAP" id="MF_02033">
    <property type="entry name" value="FtsA"/>
    <property type="match status" value="1"/>
</dbReference>
<dbReference type="Gene3D" id="3.30.1490.110">
    <property type="match status" value="1"/>
</dbReference>
<dbReference type="InterPro" id="IPR020823">
    <property type="entry name" value="Cell_div_FtsA"/>
</dbReference>
<dbReference type="PANTHER" id="PTHR32432">
    <property type="entry name" value="CELL DIVISION PROTEIN FTSA-RELATED"/>
    <property type="match status" value="1"/>
</dbReference>
<protein>
    <recommendedName>
        <fullName evidence="5 6">Cell division protein FtsA</fullName>
    </recommendedName>
</protein>
<dbReference type="RefSeq" id="WP_147137236.1">
    <property type="nucleotide sequence ID" value="NZ_VOSC01000030.1"/>
</dbReference>
<dbReference type="GO" id="GO:0009898">
    <property type="term" value="C:cytoplasmic side of plasma membrane"/>
    <property type="evidence" value="ECO:0007669"/>
    <property type="project" value="UniProtKB-UniRule"/>
</dbReference>
<keyword evidence="2 5" id="KW-0132">Cell division</keyword>
<evidence type="ECO:0000256" key="4">
    <source>
        <dbReference type="ARBA" id="ARBA00023306"/>
    </source>
</evidence>
<name>A0A5C7AFP5_9FLAO</name>
<dbReference type="InterPro" id="IPR050696">
    <property type="entry name" value="FtsA/MreB"/>
</dbReference>
<dbReference type="Pfam" id="PF14450">
    <property type="entry name" value="FtsA"/>
    <property type="match status" value="1"/>
</dbReference>
<evidence type="ECO:0000256" key="1">
    <source>
        <dbReference type="ARBA" id="ARBA00022475"/>
    </source>
</evidence>
<keyword evidence="3 5" id="KW-0472">Membrane</keyword>
<keyword evidence="10" id="KW-1185">Reference proteome</keyword>
<dbReference type="OrthoDB" id="9768127at2"/>
<dbReference type="Proteomes" id="UP000321790">
    <property type="component" value="Unassembled WGS sequence"/>
</dbReference>
<dbReference type="PIRSF" id="PIRSF003101">
    <property type="entry name" value="FtsA"/>
    <property type="match status" value="1"/>
</dbReference>
<comment type="subunit">
    <text evidence="5">Self-interacts. Interacts with FtsZ.</text>
</comment>
<dbReference type="CDD" id="cd24048">
    <property type="entry name" value="ASKHA_NBD_FtsA"/>
    <property type="match status" value="1"/>
</dbReference>
<dbReference type="SMART" id="SM00842">
    <property type="entry name" value="FtsA"/>
    <property type="match status" value="1"/>
</dbReference>
<gene>
    <name evidence="5 9" type="primary">ftsA</name>
    <name evidence="9" type="ORF">FUA26_13605</name>
</gene>
<dbReference type="InterPro" id="IPR043129">
    <property type="entry name" value="ATPase_NBD"/>
</dbReference>
<dbReference type="GO" id="GO:0043093">
    <property type="term" value="P:FtsZ-dependent cytokinesis"/>
    <property type="evidence" value="ECO:0007669"/>
    <property type="project" value="UniProtKB-UniRule"/>
</dbReference>
<comment type="subcellular location">
    <subcellularLocation>
        <location evidence="5">Cell membrane</location>
        <topology evidence="5">Peripheral membrane protein</topology>
        <orientation evidence="5">Cytoplasmic side</orientation>
    </subcellularLocation>
    <text evidence="5">Localizes to the Z ring in an FtsZ-dependent manner. Targeted to the membrane through a conserved C-terminal amphipathic helix.</text>
</comment>
<comment type="similarity">
    <text evidence="5 6">Belongs to the FtsA/MreB family.</text>
</comment>
<feature type="region of interest" description="Disordered" evidence="7">
    <location>
        <begin position="395"/>
        <end position="418"/>
    </location>
</feature>
<dbReference type="GO" id="GO:0032153">
    <property type="term" value="C:cell division site"/>
    <property type="evidence" value="ECO:0007669"/>
    <property type="project" value="UniProtKB-UniRule"/>
</dbReference>